<dbReference type="InterPro" id="IPR035979">
    <property type="entry name" value="RBD_domain_sf"/>
</dbReference>
<sequence>MFCGSAPVENCIEPDFTVRGSHEWDRELRPDERRETLFTPARFRYQNQPVKDPTVVRDDPEWPLASYWPVYVSNFMVNNWIEESDDYSLKYWYTQVSDFFAYKGFQTRMIYFHLLDTEYLRVQKKNSLIEALVYFGSEEEAERAIATCHRCQYFGHWLNVFPGRTPEHFCNERAVRLVKKSGQVAESFLENCLNPFGKVELIIRHAEGNILVQFETKEDMLKALPSQNTWKPILLNGPVRIQRFLESDVKMGIKWASESQEGFLDQRPRSKVLQYFEDGIHPIVENTWTRFDVPKISKGIKNEKRSRKMRQSLLSKRKRIKRHYEKVMKTEEYQKMSEEEKRALTEELSNKYGFNPFAPKKPRGHPNCLTPRQKQASVLKSVNWLLRQNGKPTLTKADQRKERDKALRIVRAQNKQQKI</sequence>
<organism evidence="1">
    <name type="scientific">Culex tarsalis</name>
    <name type="common">Encephalitis mosquito</name>
    <dbReference type="NCBI Taxonomy" id="7177"/>
    <lineage>
        <taxon>Eukaryota</taxon>
        <taxon>Metazoa</taxon>
        <taxon>Ecdysozoa</taxon>
        <taxon>Arthropoda</taxon>
        <taxon>Hexapoda</taxon>
        <taxon>Insecta</taxon>
        <taxon>Pterygota</taxon>
        <taxon>Neoptera</taxon>
        <taxon>Endopterygota</taxon>
        <taxon>Diptera</taxon>
        <taxon>Nematocera</taxon>
        <taxon>Culicoidea</taxon>
        <taxon>Culicidae</taxon>
        <taxon>Culicinae</taxon>
        <taxon>Culicini</taxon>
        <taxon>Culex</taxon>
        <taxon>Culex</taxon>
    </lineage>
</organism>
<dbReference type="EMBL" id="GFDL01001270">
    <property type="protein sequence ID" value="JAV33775.1"/>
    <property type="molecule type" value="Transcribed_RNA"/>
</dbReference>
<dbReference type="GO" id="GO:0003676">
    <property type="term" value="F:nucleic acid binding"/>
    <property type="evidence" value="ECO:0007669"/>
    <property type="project" value="InterPro"/>
</dbReference>
<protein>
    <submittedName>
        <fullName evidence="1">Uncharacterized protein</fullName>
    </submittedName>
</protein>
<dbReference type="AlphaFoldDB" id="A0A1Q3G1T9"/>
<dbReference type="SUPFAM" id="SSF54928">
    <property type="entry name" value="RNA-binding domain, RBD"/>
    <property type="match status" value="1"/>
</dbReference>
<accession>A0A1Q3G1T9</accession>
<proteinExistence type="predicted"/>
<evidence type="ECO:0000313" key="1">
    <source>
        <dbReference type="EMBL" id="JAV33775.1"/>
    </source>
</evidence>
<name>A0A1Q3G1T9_CULTA</name>
<reference evidence="1" key="1">
    <citation type="submission" date="2017-01" db="EMBL/GenBank/DDBJ databases">
        <title>A deep insight into the sialotranscriptome of adult male and female Cluex tarsalis mosquitoes.</title>
        <authorList>
            <person name="Ribeiro J.M."/>
            <person name="Moreira F."/>
            <person name="Bernard K.A."/>
            <person name="Calvo E."/>
        </authorList>
    </citation>
    <scope>NUCLEOTIDE SEQUENCE</scope>
    <source>
        <strain evidence="1">Kern County</strain>
        <tissue evidence="1">Salivary glands</tissue>
    </source>
</reference>